<keyword evidence="1" id="KW-0732">Signal</keyword>
<gene>
    <name evidence="3" type="ORF">MNBD_ALPHA09-136</name>
</gene>
<dbReference type="Gene3D" id="3.20.20.370">
    <property type="entry name" value="Glycoside hydrolase/deacetylase"/>
    <property type="match status" value="1"/>
</dbReference>
<dbReference type="Pfam" id="PF01522">
    <property type="entry name" value="Polysacc_deac_1"/>
    <property type="match status" value="1"/>
</dbReference>
<evidence type="ECO:0000259" key="2">
    <source>
        <dbReference type="Pfam" id="PF01522"/>
    </source>
</evidence>
<dbReference type="AlphaFoldDB" id="A0A3B0TTP0"/>
<dbReference type="InterPro" id="IPR051398">
    <property type="entry name" value="Polysacch_Deacetylase"/>
</dbReference>
<evidence type="ECO:0000313" key="3">
    <source>
        <dbReference type="EMBL" id="VAW10426.1"/>
    </source>
</evidence>
<dbReference type="GO" id="GO:0016810">
    <property type="term" value="F:hydrolase activity, acting on carbon-nitrogen (but not peptide) bonds"/>
    <property type="evidence" value="ECO:0007669"/>
    <property type="project" value="InterPro"/>
</dbReference>
<protein>
    <recommendedName>
        <fullName evidence="2">NodB homology domain-containing protein</fullName>
    </recommendedName>
</protein>
<dbReference type="InterPro" id="IPR002509">
    <property type="entry name" value="NODB_dom"/>
</dbReference>
<evidence type="ECO:0000256" key="1">
    <source>
        <dbReference type="ARBA" id="ARBA00022729"/>
    </source>
</evidence>
<reference evidence="3" key="1">
    <citation type="submission" date="2018-06" db="EMBL/GenBank/DDBJ databases">
        <authorList>
            <person name="Zhirakovskaya E."/>
        </authorList>
    </citation>
    <scope>NUCLEOTIDE SEQUENCE</scope>
</reference>
<dbReference type="SUPFAM" id="SSF88713">
    <property type="entry name" value="Glycoside hydrolase/deacetylase"/>
    <property type="match status" value="1"/>
</dbReference>
<dbReference type="InterPro" id="IPR011330">
    <property type="entry name" value="Glyco_hydro/deAcase_b/a-brl"/>
</dbReference>
<dbReference type="EMBL" id="UOEM01000014">
    <property type="protein sequence ID" value="VAW10426.1"/>
    <property type="molecule type" value="Genomic_DNA"/>
</dbReference>
<proteinExistence type="predicted"/>
<accession>A0A3B0TTP0</accession>
<feature type="domain" description="NodB homology" evidence="2">
    <location>
        <begin position="3"/>
        <end position="76"/>
    </location>
</feature>
<dbReference type="PANTHER" id="PTHR34216:SF7">
    <property type="entry name" value="POLY-BETA-1,6-N-ACETYL-D-GLUCOSAMINE N-DEACETYLASE"/>
    <property type="match status" value="1"/>
</dbReference>
<name>A0A3B0TTP0_9ZZZZ</name>
<organism evidence="3">
    <name type="scientific">hydrothermal vent metagenome</name>
    <dbReference type="NCBI Taxonomy" id="652676"/>
    <lineage>
        <taxon>unclassified sequences</taxon>
        <taxon>metagenomes</taxon>
        <taxon>ecological metagenomes</taxon>
    </lineage>
</organism>
<sequence length="135" mass="14578">AELAEFARHPLVTLGAHTVGHPVLANLDDAACRAQMAEGAQTMAVRLGAAPRHIAYPYGHDWAAGPREFDLARQLGFATGVTTRKGLVFTEHAGHLTALPRVSLNGDYQLDRYVDVLLSGAAFALFNRFRRVNAA</sequence>
<feature type="non-terminal residue" evidence="3">
    <location>
        <position position="1"/>
    </location>
</feature>
<dbReference type="GO" id="GO:0005975">
    <property type="term" value="P:carbohydrate metabolic process"/>
    <property type="evidence" value="ECO:0007669"/>
    <property type="project" value="InterPro"/>
</dbReference>
<dbReference type="PANTHER" id="PTHR34216">
    <property type="match status" value="1"/>
</dbReference>